<dbReference type="PANTHER" id="PTHR43651:SF11">
    <property type="entry name" value="MALTO-OLIGOSYLTREHALOSE TREHALOHYDROLASE"/>
    <property type="match status" value="1"/>
</dbReference>
<dbReference type="EMBL" id="HBFA01009866">
    <property type="protein sequence ID" value="CAD8657996.1"/>
    <property type="molecule type" value="Transcribed_RNA"/>
</dbReference>
<dbReference type="SMART" id="SM00642">
    <property type="entry name" value="Aamy"/>
    <property type="match status" value="1"/>
</dbReference>
<evidence type="ECO:0000256" key="1">
    <source>
        <dbReference type="ARBA" id="ARBA00000826"/>
    </source>
</evidence>
<reference evidence="9" key="1">
    <citation type="submission" date="2021-01" db="EMBL/GenBank/DDBJ databases">
        <authorList>
            <person name="Corre E."/>
            <person name="Pelletier E."/>
            <person name="Niang G."/>
            <person name="Scheremetjew M."/>
            <person name="Finn R."/>
            <person name="Kale V."/>
            <person name="Holt S."/>
            <person name="Cochrane G."/>
            <person name="Meng A."/>
            <person name="Brown T."/>
            <person name="Cohen L."/>
        </authorList>
    </citation>
    <scope>NUCLEOTIDE SEQUENCE</scope>
    <source>
        <strain evidence="9">CCMP722</strain>
    </source>
</reference>
<protein>
    <recommendedName>
        <fullName evidence="4">1,4-alpha-glucan branching enzyme</fullName>
        <ecNumber evidence="4">2.4.1.18</ecNumber>
    </recommendedName>
</protein>
<evidence type="ECO:0000256" key="4">
    <source>
        <dbReference type="ARBA" id="ARBA00012541"/>
    </source>
</evidence>
<evidence type="ECO:0000313" key="9">
    <source>
        <dbReference type="EMBL" id="CAD8657996.1"/>
    </source>
</evidence>
<comment type="catalytic activity">
    <reaction evidence="1">
        <text>Transfers a segment of a (1-&gt;4)-alpha-D-glucan chain to a primary hydroxy group in a similar glucan chain.</text>
        <dbReference type="EC" id="2.4.1.18"/>
    </reaction>
</comment>
<evidence type="ECO:0000256" key="7">
    <source>
        <dbReference type="SAM" id="MobiDB-lite"/>
    </source>
</evidence>
<evidence type="ECO:0000256" key="2">
    <source>
        <dbReference type="ARBA" id="ARBA00004602"/>
    </source>
</evidence>
<feature type="region of interest" description="Disordered" evidence="7">
    <location>
        <begin position="1"/>
        <end position="25"/>
    </location>
</feature>
<comment type="subcellular location">
    <subcellularLocation>
        <location evidence="2">Plastid</location>
        <location evidence="2">Amyloplast</location>
    </subcellularLocation>
</comment>
<dbReference type="Gene3D" id="3.20.20.80">
    <property type="entry name" value="Glycosidases"/>
    <property type="match status" value="1"/>
</dbReference>
<dbReference type="Pfam" id="PF02922">
    <property type="entry name" value="CBM_48"/>
    <property type="match status" value="1"/>
</dbReference>
<feature type="domain" description="Glycosyl hydrolase family 13 catalytic" evidence="8">
    <location>
        <begin position="235"/>
        <end position="594"/>
    </location>
</feature>
<keyword evidence="6" id="KW-0934">Plastid</keyword>
<evidence type="ECO:0000259" key="8">
    <source>
        <dbReference type="SMART" id="SM00642"/>
    </source>
</evidence>
<evidence type="ECO:0000256" key="6">
    <source>
        <dbReference type="ARBA" id="ARBA00023234"/>
    </source>
</evidence>
<dbReference type="Gene3D" id="2.60.40.10">
    <property type="entry name" value="Immunoglobulins"/>
    <property type="match status" value="1"/>
</dbReference>
<dbReference type="InterPro" id="IPR006048">
    <property type="entry name" value="A-amylase/branching_C"/>
</dbReference>
<dbReference type="SUPFAM" id="SSF81296">
    <property type="entry name" value="E set domains"/>
    <property type="match status" value="1"/>
</dbReference>
<dbReference type="InterPro" id="IPR037439">
    <property type="entry name" value="Branching_enzy"/>
</dbReference>
<dbReference type="PIRSF" id="PIRSF000463">
    <property type="entry name" value="GlgB"/>
    <property type="match status" value="1"/>
</dbReference>
<accession>A0A7S0N4K5</accession>
<comment type="similarity">
    <text evidence="3">Belongs to the glycosyl hydrolase 13 family. GlgB subfamily.</text>
</comment>
<dbReference type="GO" id="GO:0005978">
    <property type="term" value="P:glycogen biosynthetic process"/>
    <property type="evidence" value="ECO:0007669"/>
    <property type="project" value="InterPro"/>
</dbReference>
<sequence length="704" mass="79123">MQVLGERTGLVLSSSSGGGTRGTSKCWTAKRANNKKGVTKCSHVVPSTAGHVRSSVFRPRAPRFPTRGKPSATADIPYDTFYDVGAGAAVTSESVDNASEWPLGATHSAEQGGVYIRAWIPHGKRVFVEVKKEGETEKFDRVPLHQEGKEPYWGGLLKGIISIGSKYRLVIEPTWNDCYEQEGYEVTRRDPYAREADFDSTWCYVPAPPSAFPWATPPLPPNQALVPWHKLMLYELHVGSFSPEGTFEGATRRLEHIKALGFNCVQLMPITEFGGLWGYNPRQLLTVHSPWGSADDVRRLVDRCHELGLAVLVDVVLNHGASKLNNLWMWDGYGPKNNGGIYFETGKDTPWGRQFSFDKPEVQAYLLEACRMWLREYNVDGLRWDSVENMPRELVKDLNKTLQAEFPAKLNVAELTPETSEAITSAKFNSCWRHTPHFDALKLHKKWTDDWLGLIRHMVDIPEDYPNGYNGVVSILGSHDQVGCRKEGAEDSEGHLHRYFQERLGTKDNWHARAQTRMWWAVNAIGRSLPMMFQGSEFLQRDWWNCEANNRNVHMQWPPIPLEAYAGGEVEGLREEDVWSLHMARCVRAINALRANSEALTSEELRVVHEDFDGRVMGVLRGGEGGASLVVINASENQWEEQNYQVKVRGAPYAASAATLVFNSQAEEFGGWEGSATAGTVQVADGRLHLSIPKWSVLVYELER</sequence>
<keyword evidence="5" id="KW-0808">Transferase</keyword>
<dbReference type="InterPro" id="IPR006047">
    <property type="entry name" value="GH13_cat_dom"/>
</dbReference>
<dbReference type="PANTHER" id="PTHR43651">
    <property type="entry name" value="1,4-ALPHA-GLUCAN-BRANCHING ENZYME"/>
    <property type="match status" value="1"/>
</dbReference>
<dbReference type="Pfam" id="PF00128">
    <property type="entry name" value="Alpha-amylase"/>
    <property type="match status" value="1"/>
</dbReference>
<dbReference type="InterPro" id="IPR017853">
    <property type="entry name" value="GH"/>
</dbReference>
<dbReference type="GO" id="GO:0043169">
    <property type="term" value="F:cation binding"/>
    <property type="evidence" value="ECO:0007669"/>
    <property type="project" value="InterPro"/>
</dbReference>
<name>A0A7S0N4K5_9CHLO</name>
<dbReference type="InterPro" id="IPR014756">
    <property type="entry name" value="Ig_E-set"/>
</dbReference>
<dbReference type="GO" id="GO:0004553">
    <property type="term" value="F:hydrolase activity, hydrolyzing O-glycosyl compounds"/>
    <property type="evidence" value="ECO:0007669"/>
    <property type="project" value="InterPro"/>
</dbReference>
<dbReference type="AlphaFoldDB" id="A0A7S0N4K5"/>
<dbReference type="InterPro" id="IPR013783">
    <property type="entry name" value="Ig-like_fold"/>
</dbReference>
<proteinExistence type="inferred from homology"/>
<dbReference type="Gene3D" id="2.60.40.1180">
    <property type="entry name" value="Golgi alpha-mannosidase II"/>
    <property type="match status" value="1"/>
</dbReference>
<dbReference type="InterPro" id="IPR013780">
    <property type="entry name" value="Glyco_hydro_b"/>
</dbReference>
<dbReference type="GO" id="GO:0003844">
    <property type="term" value="F:1,4-alpha-glucan branching enzyme activity"/>
    <property type="evidence" value="ECO:0007669"/>
    <property type="project" value="UniProtKB-EC"/>
</dbReference>
<evidence type="ECO:0000256" key="3">
    <source>
        <dbReference type="ARBA" id="ARBA00009000"/>
    </source>
</evidence>
<keyword evidence="6" id="KW-0035">Amyloplast</keyword>
<dbReference type="GO" id="GO:0009501">
    <property type="term" value="C:amyloplast"/>
    <property type="evidence" value="ECO:0007669"/>
    <property type="project" value="UniProtKB-SubCell"/>
</dbReference>
<dbReference type="EC" id="2.4.1.18" evidence="4"/>
<organism evidence="9">
    <name type="scientific">Pyramimonas obovata</name>
    <dbReference type="NCBI Taxonomy" id="1411642"/>
    <lineage>
        <taxon>Eukaryota</taxon>
        <taxon>Viridiplantae</taxon>
        <taxon>Chlorophyta</taxon>
        <taxon>Pyramimonadophyceae</taxon>
        <taxon>Pyramimonadales</taxon>
        <taxon>Pyramimonadaceae</taxon>
        <taxon>Pyramimonas</taxon>
        <taxon>Pyramimonas incertae sedis</taxon>
    </lineage>
</organism>
<evidence type="ECO:0000256" key="5">
    <source>
        <dbReference type="ARBA" id="ARBA00022679"/>
    </source>
</evidence>
<dbReference type="InterPro" id="IPR004193">
    <property type="entry name" value="Glyco_hydro_13_N"/>
</dbReference>
<dbReference type="SUPFAM" id="SSF51445">
    <property type="entry name" value="(Trans)glycosidases"/>
    <property type="match status" value="1"/>
</dbReference>
<gene>
    <name evidence="9" type="ORF">POBO1169_LOCUS5196</name>
</gene>
<dbReference type="Pfam" id="PF02806">
    <property type="entry name" value="Alpha-amylase_C"/>
    <property type="match status" value="1"/>
</dbReference>